<dbReference type="AlphaFoldDB" id="D6Y299"/>
<dbReference type="EMBL" id="CP001874">
    <property type="protein sequence ID" value="ADG86834.1"/>
    <property type="molecule type" value="Genomic_DNA"/>
</dbReference>
<proteinExistence type="predicted"/>
<dbReference type="Proteomes" id="UP000006640">
    <property type="component" value="Chromosome"/>
</dbReference>
<reference evidence="2 3" key="1">
    <citation type="submission" date="2010-01" db="EMBL/GenBank/DDBJ databases">
        <title>The complete genome of Thermobispora bispora DSM 43833.</title>
        <authorList>
            <consortium name="US DOE Joint Genome Institute (JGI-PGF)"/>
            <person name="Lucas S."/>
            <person name="Copeland A."/>
            <person name="Lapidus A."/>
            <person name="Glavina del Rio T."/>
            <person name="Dalin E."/>
            <person name="Tice H."/>
            <person name="Bruce D."/>
            <person name="Goodwin L."/>
            <person name="Pitluck S."/>
            <person name="Kyrpides N."/>
            <person name="Mavromatis K."/>
            <person name="Ivanova N."/>
            <person name="Mikhailova N."/>
            <person name="Chertkov O."/>
            <person name="Brettin T."/>
            <person name="Detter J.C."/>
            <person name="Han C."/>
            <person name="Larimer F."/>
            <person name="Land M."/>
            <person name="Hauser L."/>
            <person name="Markowitz V."/>
            <person name="Cheng J.-F."/>
            <person name="Hugenholtz P."/>
            <person name="Woyke T."/>
            <person name="Wu D."/>
            <person name="Jando M."/>
            <person name="Schneider S."/>
            <person name="Klenk H.-P."/>
            <person name="Eisen J.A."/>
        </authorList>
    </citation>
    <scope>NUCLEOTIDE SEQUENCE [LARGE SCALE GENOMIC DNA]</scope>
    <source>
        <strain evidence="3">ATCC 19993 / DSM 43833 / CBS 139.67 / JCM 10125 / KCTC 9307 / NBRC 14880 / R51</strain>
    </source>
</reference>
<dbReference type="KEGG" id="tbi:Tbis_0098"/>
<name>D6Y299_THEBD</name>
<dbReference type="SUPFAM" id="SSF56281">
    <property type="entry name" value="Metallo-hydrolase/oxidoreductase"/>
    <property type="match status" value="1"/>
</dbReference>
<dbReference type="InterPro" id="IPR050114">
    <property type="entry name" value="UPF0173_UPF0282_UlaG_hydrolase"/>
</dbReference>
<accession>D6Y299</accession>
<protein>
    <recommendedName>
        <fullName evidence="1">Metallo-beta-lactamase domain-containing protein</fullName>
    </recommendedName>
</protein>
<dbReference type="eggNOG" id="COG2220">
    <property type="taxonomic scope" value="Bacteria"/>
</dbReference>
<dbReference type="InterPro" id="IPR036866">
    <property type="entry name" value="RibonucZ/Hydroxyglut_hydro"/>
</dbReference>
<organism evidence="2 3">
    <name type="scientific">Thermobispora bispora (strain ATCC 19993 / DSM 43833 / CBS 139.67 / JCM 10125 / KCTC 9307 / NBRC 14880 / R51)</name>
    <dbReference type="NCBI Taxonomy" id="469371"/>
    <lineage>
        <taxon>Bacteria</taxon>
        <taxon>Bacillati</taxon>
        <taxon>Actinomycetota</taxon>
        <taxon>Actinomycetes</taxon>
        <taxon>Streptosporangiales</taxon>
        <taxon>Streptosporangiaceae</taxon>
        <taxon>Thermobispora</taxon>
    </lineage>
</organism>
<gene>
    <name evidence="2" type="ordered locus">Tbis_0098</name>
</gene>
<evidence type="ECO:0000259" key="1">
    <source>
        <dbReference type="Pfam" id="PF12706"/>
    </source>
</evidence>
<evidence type="ECO:0000313" key="3">
    <source>
        <dbReference type="Proteomes" id="UP000006640"/>
    </source>
</evidence>
<keyword evidence="3" id="KW-1185">Reference proteome</keyword>
<dbReference type="Pfam" id="PF12706">
    <property type="entry name" value="Lactamase_B_2"/>
    <property type="match status" value="1"/>
</dbReference>
<dbReference type="OrthoDB" id="3204284at2"/>
<dbReference type="InterPro" id="IPR001279">
    <property type="entry name" value="Metallo-B-lactamas"/>
</dbReference>
<dbReference type="RefSeq" id="WP_013130367.1">
    <property type="nucleotide sequence ID" value="NC_014165.1"/>
</dbReference>
<dbReference type="PANTHER" id="PTHR43546:SF7">
    <property type="entry name" value="METALLO-BETA-LACTAMASE DOMAIN-CONTAINING PROTEIN"/>
    <property type="match status" value="1"/>
</dbReference>
<dbReference type="Gene3D" id="3.60.15.10">
    <property type="entry name" value="Ribonuclease Z/Hydroxyacylglutathione hydrolase-like"/>
    <property type="match status" value="1"/>
</dbReference>
<feature type="domain" description="Metallo-beta-lactamase" evidence="1">
    <location>
        <begin position="43"/>
        <end position="227"/>
    </location>
</feature>
<dbReference type="HOGENOM" id="CLU_051050_0_0_11"/>
<dbReference type="PANTHER" id="PTHR43546">
    <property type="entry name" value="UPF0173 METAL-DEPENDENT HYDROLASE MJ1163-RELATED"/>
    <property type="match status" value="1"/>
</dbReference>
<evidence type="ECO:0000313" key="2">
    <source>
        <dbReference type="EMBL" id="ADG86834.1"/>
    </source>
</evidence>
<sequence length="277" mass="30933">MPESTDASVYFIGNATTIIRCNGFTLLTDPNFLHRGQQARLGWGIRTRRRTEPAMSVADLPPVDLVVLSHLHGDHWDEIAERGLDPYVPIVTTPHAADVLRGRGFGNAIGLETWQTYQVHRNSGVLSITAVPARHAPGPLDRLLPPVMGSVLDFCRGDDLDLRLHISGDTVLDPCLAEIPRRFPEIDAAIVHLGGTRIFRVLVSMDGVQGAEWLQLIKPEVALPVHYDDYEAFTSPLSEFQHHVRRLGLTHAVHYLMRGETCRLPLRTRPRPVARPR</sequence>